<proteinExistence type="inferred from homology"/>
<comment type="similarity">
    <text evidence="1">Belongs to the UPF0236 family.</text>
</comment>
<dbReference type="InterPro" id="IPR009620">
    <property type="entry name" value="UPF0236"/>
</dbReference>
<organism evidence="2 3">
    <name type="scientific">Caldicellulosiruptor saccharolyticus (strain ATCC 43494 / DSM 8903 / Tp8T 6331)</name>
    <dbReference type="NCBI Taxonomy" id="351627"/>
    <lineage>
        <taxon>Bacteria</taxon>
        <taxon>Bacillati</taxon>
        <taxon>Bacillota</taxon>
        <taxon>Bacillota incertae sedis</taxon>
        <taxon>Caldicellulosiruptorales</taxon>
        <taxon>Caldicellulosiruptoraceae</taxon>
        <taxon>Caldicellulosiruptor</taxon>
    </lineage>
</organism>
<protein>
    <submittedName>
        <fullName evidence="2">Uncharacterized protein</fullName>
    </submittedName>
</protein>
<accession>A4XH49</accession>
<dbReference type="EMBL" id="CP000679">
    <property type="protein sequence ID" value="ABP66234.1"/>
    <property type="molecule type" value="Genomic_DNA"/>
</dbReference>
<name>A4XH49_CALS8</name>
<gene>
    <name evidence="2" type="ordered locus">Csac_0609</name>
</gene>
<dbReference type="Proteomes" id="UP000000256">
    <property type="component" value="Chromosome"/>
</dbReference>
<evidence type="ECO:0000256" key="1">
    <source>
        <dbReference type="ARBA" id="ARBA00006539"/>
    </source>
</evidence>
<sequence length="95" mass="11436">MSKDIVTKIKELLKTFEDGLEKIVRREKDLTEYSIELKKQLDQIGKGIIEEACKFIDESVKENKERKKRYKVVRKDKRSLKTIFGDIEYERRELK</sequence>
<dbReference type="STRING" id="351627.Csac_0609"/>
<dbReference type="AlphaFoldDB" id="A4XH49"/>
<evidence type="ECO:0000313" key="2">
    <source>
        <dbReference type="EMBL" id="ABP66234.1"/>
    </source>
</evidence>
<dbReference type="Pfam" id="PF06782">
    <property type="entry name" value="UPF0236"/>
    <property type="match status" value="1"/>
</dbReference>
<keyword evidence="3" id="KW-1185">Reference proteome</keyword>
<dbReference type="KEGG" id="csc:Csac_0609"/>
<evidence type="ECO:0000313" key="3">
    <source>
        <dbReference type="Proteomes" id="UP000000256"/>
    </source>
</evidence>
<dbReference type="HOGENOM" id="CLU_2166311_0_0_9"/>
<reference evidence="2 3" key="1">
    <citation type="journal article" date="2008" name="Appl. Environ. Microbiol.">
        <title>Hydrogenomics of the extremely thermophilic bacterium Caldicellulosiruptor saccharolyticus.</title>
        <authorList>
            <person name="van de Werken H.J."/>
            <person name="Verhaart M.R."/>
            <person name="VanFossen A.L."/>
            <person name="Willquist K."/>
            <person name="Lewis D.L."/>
            <person name="Nichols J.D."/>
            <person name="Goorissen H.P."/>
            <person name="Mongodin E.F."/>
            <person name="Nelson K.E."/>
            <person name="van Niel E.W."/>
            <person name="Stams A.J."/>
            <person name="Ward D.E."/>
            <person name="de Vos W.M."/>
            <person name="van der Oost J."/>
            <person name="Kelly R.M."/>
            <person name="Kengen S.W."/>
        </authorList>
    </citation>
    <scope>NUCLEOTIDE SEQUENCE [LARGE SCALE GENOMIC DNA]</scope>
    <source>
        <strain evidence="3">ATCC 43494 / DSM 8903 / Tp8T 6331</strain>
    </source>
</reference>
<dbReference type="eggNOG" id="ENOG5033NUN">
    <property type="taxonomic scope" value="Bacteria"/>
</dbReference>